<organism evidence="1 2">
    <name type="scientific">Rhabditophanes sp. KR3021</name>
    <dbReference type="NCBI Taxonomy" id="114890"/>
    <lineage>
        <taxon>Eukaryota</taxon>
        <taxon>Metazoa</taxon>
        <taxon>Ecdysozoa</taxon>
        <taxon>Nematoda</taxon>
        <taxon>Chromadorea</taxon>
        <taxon>Rhabditida</taxon>
        <taxon>Tylenchina</taxon>
        <taxon>Panagrolaimomorpha</taxon>
        <taxon>Strongyloidoidea</taxon>
        <taxon>Alloionematidae</taxon>
        <taxon>Rhabditophanes</taxon>
    </lineage>
</organism>
<accession>A0AC35U8L6</accession>
<name>A0AC35U8L6_9BILA</name>
<reference evidence="2" key="1">
    <citation type="submission" date="2016-11" db="UniProtKB">
        <authorList>
            <consortium name="WormBaseParasite"/>
        </authorList>
    </citation>
    <scope>IDENTIFICATION</scope>
    <source>
        <strain evidence="2">KR3021</strain>
    </source>
</reference>
<proteinExistence type="predicted"/>
<dbReference type="Proteomes" id="UP000095286">
    <property type="component" value="Unplaced"/>
</dbReference>
<sequence>MITKSLESDLKDLNSNVTETNNNNRPSVPIPSIELTTEADSPLPKSPTRKDSTDGEDDNRLFLKIDEGYSTKGSNISYDAVGYHSDAVTSISNQSSPPYASSSETSPTQRQDLLNPMFNIKNKPEKHTFIGKGGSFNIFKSDNLLCPFGNSRRNSGVSDVNTPEANFCYLPVKLASLIFVFTTLLMATISFSYIIYQIRHTSPVNKFDHHDYTNITLCIIGCGIIYIAFSTTFIYGLSVEKKKWLLPLIFASISFCVAIIGASVSMLVTTASEIKDEITRLELEHEIIMNLENKIATDSHIEVGFNHGMFQNRQSQGRITDILMYRFLSIFVIIYQLITIVCYIKTYKYIDKVTRNECHPSNQESSEDVVAIACKRNPKLKYCRQFNKVQSKPENEVRRAEATFMEAMVEPPPKTESQVFLDSYEDEVKETRKPKRKMRPTPAPVRQNILYTVFPTLQKKSARYCQINEYTFAMTCKPGKKLRYDLAIFCDEFSRQCGIPNIHEFQNARPPPPYYPKGYGQKQENGHLGLGKSFAMGLGVIPGMTITGSSGTDVGKMPGLDQMGGLMFNQGTDIGILGERAGRGPERTMDALSSGMPSFGMNPDTKAADEKAQNAALRSLGIPPIPGLAKALGAINKKPSGKKGVGFEPGYDAVDKHALIATGKSDGNNVNLPGGMGTVEYMQGVGMGIGK</sequence>
<evidence type="ECO:0000313" key="2">
    <source>
        <dbReference type="WBParaSite" id="RSKR_0000861900.1"/>
    </source>
</evidence>
<protein>
    <submittedName>
        <fullName evidence="2">Uncharacterized protein</fullName>
    </submittedName>
</protein>
<dbReference type="WBParaSite" id="RSKR_0000861900.1">
    <property type="protein sequence ID" value="RSKR_0000861900.1"/>
    <property type="gene ID" value="RSKR_0000861900"/>
</dbReference>
<evidence type="ECO:0000313" key="1">
    <source>
        <dbReference type="Proteomes" id="UP000095286"/>
    </source>
</evidence>